<reference evidence="1 2" key="1">
    <citation type="submission" date="2019-07" db="EMBL/GenBank/DDBJ databases">
        <authorList>
            <person name="Kim J."/>
        </authorList>
    </citation>
    <scope>NUCLEOTIDE SEQUENCE [LARGE SCALE GENOMIC DNA]</scope>
    <source>
        <strain evidence="1 2">G13</strain>
    </source>
</reference>
<evidence type="ECO:0000313" key="1">
    <source>
        <dbReference type="EMBL" id="TVX99071.1"/>
    </source>
</evidence>
<gene>
    <name evidence="1" type="ORF">FPZ45_14050</name>
</gene>
<keyword evidence="2" id="KW-1185">Reference proteome</keyword>
<comment type="caution">
    <text evidence="1">The sequence shown here is derived from an EMBL/GenBank/DDBJ whole genome shotgun (WGS) entry which is preliminary data.</text>
</comment>
<organism evidence="1 2">
    <name type="scientific">Cohnella terricola</name>
    <dbReference type="NCBI Taxonomy" id="1289167"/>
    <lineage>
        <taxon>Bacteria</taxon>
        <taxon>Bacillati</taxon>
        <taxon>Bacillota</taxon>
        <taxon>Bacilli</taxon>
        <taxon>Bacillales</taxon>
        <taxon>Paenibacillaceae</taxon>
        <taxon>Cohnella</taxon>
    </lineage>
</organism>
<name>A0A559JGS4_9BACL</name>
<dbReference type="EMBL" id="VNJJ01000007">
    <property type="protein sequence ID" value="TVX99071.1"/>
    <property type="molecule type" value="Genomic_DNA"/>
</dbReference>
<dbReference type="Proteomes" id="UP000316330">
    <property type="component" value="Unassembled WGS sequence"/>
</dbReference>
<sequence length="80" mass="9369">MIKKHGWAAHYVLHDDFHINYHTHGLKENYNHRDLQIVLPVSMGTVRGNIEDIKEGKEFHEGLIILGILEASSYPFRRNF</sequence>
<protein>
    <submittedName>
        <fullName evidence="1">Uncharacterized protein</fullName>
    </submittedName>
</protein>
<dbReference type="RefSeq" id="WP_144702843.1">
    <property type="nucleotide sequence ID" value="NZ_VNJJ01000007.1"/>
</dbReference>
<evidence type="ECO:0000313" key="2">
    <source>
        <dbReference type="Proteomes" id="UP000316330"/>
    </source>
</evidence>
<proteinExistence type="predicted"/>
<dbReference type="AlphaFoldDB" id="A0A559JGS4"/>
<accession>A0A559JGS4</accession>
<dbReference type="OrthoDB" id="2861767at2"/>